<accession>A0A1X0SDF7</accession>
<name>A0A1X0SDF7_RHIZD</name>
<protein>
    <submittedName>
        <fullName evidence="2">Uncharacterized protein</fullName>
    </submittedName>
</protein>
<reference evidence="2 3" key="1">
    <citation type="journal article" date="2016" name="Proc. Natl. Acad. Sci. U.S.A.">
        <title>Lipid metabolic changes in an early divergent fungus govern the establishment of a mutualistic symbiosis with endobacteria.</title>
        <authorList>
            <person name="Lastovetsky O.A."/>
            <person name="Gaspar M.L."/>
            <person name="Mondo S.J."/>
            <person name="LaButti K.M."/>
            <person name="Sandor L."/>
            <person name="Grigoriev I.V."/>
            <person name="Henry S.A."/>
            <person name="Pawlowska T.E."/>
        </authorList>
    </citation>
    <scope>NUCLEOTIDE SEQUENCE [LARGE SCALE GENOMIC DNA]</scope>
    <source>
        <strain evidence="2 3">ATCC 11559</strain>
    </source>
</reference>
<proteinExistence type="predicted"/>
<dbReference type="Proteomes" id="UP000242381">
    <property type="component" value="Unassembled WGS sequence"/>
</dbReference>
<feature type="compositionally biased region" description="Basic residues" evidence="1">
    <location>
        <begin position="178"/>
        <end position="187"/>
    </location>
</feature>
<organism evidence="2 3">
    <name type="scientific">Rhizopus microsporus</name>
    <dbReference type="NCBI Taxonomy" id="58291"/>
    <lineage>
        <taxon>Eukaryota</taxon>
        <taxon>Fungi</taxon>
        <taxon>Fungi incertae sedis</taxon>
        <taxon>Mucoromycota</taxon>
        <taxon>Mucoromycotina</taxon>
        <taxon>Mucoromycetes</taxon>
        <taxon>Mucorales</taxon>
        <taxon>Mucorineae</taxon>
        <taxon>Rhizopodaceae</taxon>
        <taxon>Rhizopus</taxon>
    </lineage>
</organism>
<feature type="region of interest" description="Disordered" evidence="1">
    <location>
        <begin position="172"/>
        <end position="196"/>
    </location>
</feature>
<sequence length="196" mass="21867">MMLQRLRKSFFYPERKKPAPRTKDTRSGCTDRPAPFSWKHFRKLIDDLNVSSRLVKAVIDDTKRQHGITKETVWAGVPGDTQLYAIEGLETKAAPYIPLRACVGSGGQTCFLSITGATSVDRARSSLLLMVAKVVNQVVEGSTYESRMTATESVHTECTVTGPLKQLLGMRLADKGKQKTSAKRKKKAENEEEYDE</sequence>
<evidence type="ECO:0000313" key="3">
    <source>
        <dbReference type="Proteomes" id="UP000242381"/>
    </source>
</evidence>
<dbReference type="VEuPathDB" id="FungiDB:BCV72DRAFT_338369"/>
<dbReference type="EMBL" id="KV921268">
    <property type="protein sequence ID" value="ORE22287.1"/>
    <property type="molecule type" value="Genomic_DNA"/>
</dbReference>
<gene>
    <name evidence="2" type="ORF">BCV71DRAFT_288233</name>
</gene>
<evidence type="ECO:0000313" key="2">
    <source>
        <dbReference type="EMBL" id="ORE22287.1"/>
    </source>
</evidence>
<evidence type="ECO:0000256" key="1">
    <source>
        <dbReference type="SAM" id="MobiDB-lite"/>
    </source>
</evidence>
<dbReference type="AlphaFoldDB" id="A0A1X0SDF7"/>